<protein>
    <submittedName>
        <fullName evidence="1">Cardioacceleratory peptide receptor</fullName>
    </submittedName>
</protein>
<dbReference type="STRING" id="151549.A0A4C1T7E3"/>
<evidence type="ECO:0000313" key="2">
    <source>
        <dbReference type="Proteomes" id="UP000299102"/>
    </source>
</evidence>
<gene>
    <name evidence="1" type="primary">CCAP-R</name>
    <name evidence="1" type="ORF">EVAR_5784_1</name>
</gene>
<reference evidence="1 2" key="1">
    <citation type="journal article" date="2019" name="Commun. Biol.">
        <title>The bagworm genome reveals a unique fibroin gene that provides high tensile strength.</title>
        <authorList>
            <person name="Kono N."/>
            <person name="Nakamura H."/>
            <person name="Ohtoshi R."/>
            <person name="Tomita M."/>
            <person name="Numata K."/>
            <person name="Arakawa K."/>
        </authorList>
    </citation>
    <scope>NUCLEOTIDE SEQUENCE [LARGE SCALE GENOMIC DNA]</scope>
</reference>
<dbReference type="EMBL" id="BGZK01000035">
    <property type="protein sequence ID" value="GBP09357.1"/>
    <property type="molecule type" value="Genomic_DNA"/>
</dbReference>
<proteinExistence type="predicted"/>
<dbReference type="Proteomes" id="UP000299102">
    <property type="component" value="Unassembled WGS sequence"/>
</dbReference>
<dbReference type="OrthoDB" id="5987909at2759"/>
<keyword evidence="1" id="KW-0675">Receptor</keyword>
<dbReference type="AlphaFoldDB" id="A0A4C1T7E3"/>
<keyword evidence="2" id="KW-1185">Reference proteome</keyword>
<sequence length="303" mass="33995">MIRANPHVEEDLFVGLIYVLSDIIQKITIAWLAGEFMCKLVKFLQVLLNYRRFDHFRAVCRRVLKFDVVTRTKSFELENLKKRKLAKKPFSFISNLLIPVGKGTELSPSIGNGVGRKLNSNKDRYCRRNVVNTRLSGIKTRSQHLAAPRGRTADLFVNEKAISEFVRHPYLLPLPTLQRGEINYFFILPPSTLAGHLRVFHILAVGGALLILDPGDGGRDRDEIKDGSGNGIMSGIGIKKGWRTESRTRPGLSGIKSGSRVENECGIKSVPGVGIENSTAIEIDIDRYQRKKILRPCWCSCGH</sequence>
<evidence type="ECO:0000313" key="1">
    <source>
        <dbReference type="EMBL" id="GBP09357.1"/>
    </source>
</evidence>
<name>A0A4C1T7E3_EUMVA</name>
<organism evidence="1 2">
    <name type="scientific">Eumeta variegata</name>
    <name type="common">Bagworm moth</name>
    <name type="synonym">Eumeta japonica</name>
    <dbReference type="NCBI Taxonomy" id="151549"/>
    <lineage>
        <taxon>Eukaryota</taxon>
        <taxon>Metazoa</taxon>
        <taxon>Ecdysozoa</taxon>
        <taxon>Arthropoda</taxon>
        <taxon>Hexapoda</taxon>
        <taxon>Insecta</taxon>
        <taxon>Pterygota</taxon>
        <taxon>Neoptera</taxon>
        <taxon>Endopterygota</taxon>
        <taxon>Lepidoptera</taxon>
        <taxon>Glossata</taxon>
        <taxon>Ditrysia</taxon>
        <taxon>Tineoidea</taxon>
        <taxon>Psychidae</taxon>
        <taxon>Oiketicinae</taxon>
        <taxon>Eumeta</taxon>
    </lineage>
</organism>
<accession>A0A4C1T7E3</accession>
<comment type="caution">
    <text evidence="1">The sequence shown here is derived from an EMBL/GenBank/DDBJ whole genome shotgun (WGS) entry which is preliminary data.</text>
</comment>